<dbReference type="Proteomes" id="UP001423409">
    <property type="component" value="Unassembled WGS sequence"/>
</dbReference>
<feature type="region of interest" description="Disordered" evidence="1">
    <location>
        <begin position="1"/>
        <end position="54"/>
    </location>
</feature>
<proteinExistence type="predicted"/>
<keyword evidence="3" id="KW-1185">Reference proteome</keyword>
<comment type="caution">
    <text evidence="2">The sequence shown here is derived from an EMBL/GenBank/DDBJ whole genome shotgun (WGS) entry which is preliminary data.</text>
</comment>
<evidence type="ECO:0000313" key="3">
    <source>
        <dbReference type="Proteomes" id="UP001423409"/>
    </source>
</evidence>
<sequence>MPRTRIHRSRIHRTRLANPTPLCPARPRRPIRTRVTPASDARRTQPLTAHPEIT</sequence>
<protein>
    <submittedName>
        <fullName evidence="2">Uncharacterized protein</fullName>
    </submittedName>
</protein>
<accession>A0ABP9UCN1</accession>
<dbReference type="EMBL" id="BAABQU010000017">
    <property type="protein sequence ID" value="GAA5440170.1"/>
    <property type="molecule type" value="Genomic_DNA"/>
</dbReference>
<evidence type="ECO:0000313" key="2">
    <source>
        <dbReference type="EMBL" id="GAA5440170.1"/>
    </source>
</evidence>
<evidence type="ECO:0000256" key="1">
    <source>
        <dbReference type="SAM" id="MobiDB-lite"/>
    </source>
</evidence>
<name>A0ABP9UCN1_9DEIO</name>
<reference evidence="2 3" key="1">
    <citation type="submission" date="2024-02" db="EMBL/GenBank/DDBJ databases">
        <title>Deinococcus caeni NBRC 101312.</title>
        <authorList>
            <person name="Ichikawa N."/>
            <person name="Katano-Makiyama Y."/>
            <person name="Hidaka K."/>
        </authorList>
    </citation>
    <scope>NUCLEOTIDE SEQUENCE [LARGE SCALE GENOMIC DNA]</scope>
    <source>
        <strain evidence="2 3">NBRC 101312</strain>
    </source>
</reference>
<organism evidence="2 3">
    <name type="scientific">Deinococcus caeni</name>
    <dbReference type="NCBI Taxonomy" id="569127"/>
    <lineage>
        <taxon>Bacteria</taxon>
        <taxon>Thermotogati</taxon>
        <taxon>Deinococcota</taxon>
        <taxon>Deinococci</taxon>
        <taxon>Deinococcales</taxon>
        <taxon>Deinococcaceae</taxon>
        <taxon>Deinococcus</taxon>
    </lineage>
</organism>
<feature type="compositionally biased region" description="Basic residues" evidence="1">
    <location>
        <begin position="1"/>
        <end position="15"/>
    </location>
</feature>
<gene>
    <name evidence="2" type="ORF">Dcae01_01680</name>
</gene>